<evidence type="ECO:0000313" key="1">
    <source>
        <dbReference type="EMBL" id="KAG6577546.1"/>
    </source>
</evidence>
<proteinExistence type="predicted"/>
<sequence length="67" mass="7455">MKTMSFCVGLIIPTPRTFLHLSARLSLSLWICHLRSKSSTATASPHRNNLASIVVPSPYTNRFPVVM</sequence>
<organism evidence="1 2">
    <name type="scientific">Cucurbita argyrosperma subsp. sororia</name>
    <dbReference type="NCBI Taxonomy" id="37648"/>
    <lineage>
        <taxon>Eukaryota</taxon>
        <taxon>Viridiplantae</taxon>
        <taxon>Streptophyta</taxon>
        <taxon>Embryophyta</taxon>
        <taxon>Tracheophyta</taxon>
        <taxon>Spermatophyta</taxon>
        <taxon>Magnoliopsida</taxon>
        <taxon>eudicotyledons</taxon>
        <taxon>Gunneridae</taxon>
        <taxon>Pentapetalae</taxon>
        <taxon>rosids</taxon>
        <taxon>fabids</taxon>
        <taxon>Cucurbitales</taxon>
        <taxon>Cucurbitaceae</taxon>
        <taxon>Cucurbiteae</taxon>
        <taxon>Cucurbita</taxon>
    </lineage>
</organism>
<gene>
    <name evidence="1" type="ORF">SDJN03_25120</name>
</gene>
<dbReference type="Proteomes" id="UP000685013">
    <property type="component" value="Chromosome 16"/>
</dbReference>
<evidence type="ECO:0008006" key="3">
    <source>
        <dbReference type="Google" id="ProtNLM"/>
    </source>
</evidence>
<dbReference type="EMBL" id="JAGKQH010000016">
    <property type="protein sequence ID" value="KAG6577546.1"/>
    <property type="molecule type" value="Genomic_DNA"/>
</dbReference>
<accession>A0AAV6M994</accession>
<protein>
    <recommendedName>
        <fullName evidence="3">Secreted protein</fullName>
    </recommendedName>
</protein>
<keyword evidence="2" id="KW-1185">Reference proteome</keyword>
<dbReference type="AlphaFoldDB" id="A0AAV6M994"/>
<name>A0AAV6M994_9ROSI</name>
<comment type="caution">
    <text evidence="1">The sequence shown here is derived from an EMBL/GenBank/DDBJ whole genome shotgun (WGS) entry which is preliminary data.</text>
</comment>
<evidence type="ECO:0000313" key="2">
    <source>
        <dbReference type="Proteomes" id="UP000685013"/>
    </source>
</evidence>
<feature type="non-terminal residue" evidence="1">
    <location>
        <position position="1"/>
    </location>
</feature>
<reference evidence="1 2" key="1">
    <citation type="journal article" date="2021" name="Hortic Res">
        <title>The domestication of Cucurbita argyrosperma as revealed by the genome of its wild relative.</title>
        <authorList>
            <person name="Barrera-Redondo J."/>
            <person name="Sanchez-de la Vega G."/>
            <person name="Aguirre-Liguori J.A."/>
            <person name="Castellanos-Morales G."/>
            <person name="Gutierrez-Guerrero Y.T."/>
            <person name="Aguirre-Dugua X."/>
            <person name="Aguirre-Planter E."/>
            <person name="Tenaillon M.I."/>
            <person name="Lira-Saade R."/>
            <person name="Eguiarte L.E."/>
        </authorList>
    </citation>
    <scope>NUCLEOTIDE SEQUENCE [LARGE SCALE GENOMIC DNA]</scope>
    <source>
        <strain evidence="1">JBR-2021</strain>
    </source>
</reference>